<evidence type="ECO:0000259" key="2">
    <source>
        <dbReference type="PROSITE" id="PS50157"/>
    </source>
</evidence>
<feature type="domain" description="C2H2-type" evidence="2">
    <location>
        <begin position="228"/>
        <end position="256"/>
    </location>
</feature>
<name>A0AAW1UNG5_9CUCU</name>
<dbReference type="InterPro" id="IPR013087">
    <property type="entry name" value="Znf_C2H2_type"/>
</dbReference>
<keyword evidence="1" id="KW-0862">Zinc</keyword>
<gene>
    <name evidence="3" type="ORF">WA026_020861</name>
</gene>
<feature type="domain" description="C2H2-type" evidence="2">
    <location>
        <begin position="138"/>
        <end position="166"/>
    </location>
</feature>
<evidence type="ECO:0000256" key="1">
    <source>
        <dbReference type="PROSITE-ProRule" id="PRU00042"/>
    </source>
</evidence>
<reference evidence="3 4" key="1">
    <citation type="submission" date="2023-03" db="EMBL/GenBank/DDBJ databases">
        <title>Genome insight into feeding habits of ladybird beetles.</title>
        <authorList>
            <person name="Li H.-S."/>
            <person name="Huang Y.-H."/>
            <person name="Pang H."/>
        </authorList>
    </citation>
    <scope>NUCLEOTIDE SEQUENCE [LARGE SCALE GENOMIC DNA]</scope>
    <source>
        <strain evidence="3">SYSU_2023b</strain>
        <tissue evidence="3">Whole body</tissue>
    </source>
</reference>
<dbReference type="SMART" id="SM00355">
    <property type="entry name" value="ZnF_C2H2"/>
    <property type="match status" value="3"/>
</dbReference>
<proteinExistence type="predicted"/>
<dbReference type="SUPFAM" id="SSF57667">
    <property type="entry name" value="beta-beta-alpha zinc fingers"/>
    <property type="match status" value="1"/>
</dbReference>
<dbReference type="InterPro" id="IPR036236">
    <property type="entry name" value="Znf_C2H2_sf"/>
</dbReference>
<sequence>MYCPEESLKTKSLDRIKSELQTHISFREVDSNKQFQVLDVPTNPNTRKFEEVAVTTLRSECLKPSKKVSQRMKLFLSMSPDDVKPKNEKRKLACEKELHELPKPVDRIRCPSCKILRLREEHIKHVKVCKGTAPRIQFGCTDCSYKNSDIQDLREHIKNVHNKETKKKIGKSSLSKENTTVKVKRARQKGTEENLSEVFMCTNCTKTYRLKHSLVRHRRFECGQEPRYPCCRCGKRFKHKYDLKIHERSRHCFDTTHDGNIMSDITNSKMY</sequence>
<dbReference type="EMBL" id="JARQZJ010000075">
    <property type="protein sequence ID" value="KAK9882339.1"/>
    <property type="molecule type" value="Genomic_DNA"/>
</dbReference>
<dbReference type="PROSITE" id="PS50157">
    <property type="entry name" value="ZINC_FINGER_C2H2_2"/>
    <property type="match status" value="3"/>
</dbReference>
<accession>A0AAW1UNG5</accession>
<evidence type="ECO:0000313" key="4">
    <source>
        <dbReference type="Proteomes" id="UP001431783"/>
    </source>
</evidence>
<dbReference type="AlphaFoldDB" id="A0AAW1UNG5"/>
<dbReference type="PROSITE" id="PS00028">
    <property type="entry name" value="ZINC_FINGER_C2H2_1"/>
    <property type="match status" value="1"/>
</dbReference>
<keyword evidence="4" id="KW-1185">Reference proteome</keyword>
<dbReference type="Gene3D" id="3.30.160.60">
    <property type="entry name" value="Classic Zinc Finger"/>
    <property type="match status" value="1"/>
</dbReference>
<protein>
    <recommendedName>
        <fullName evidence="2">C2H2-type domain-containing protein</fullName>
    </recommendedName>
</protein>
<dbReference type="Proteomes" id="UP001431783">
    <property type="component" value="Unassembled WGS sequence"/>
</dbReference>
<organism evidence="3 4">
    <name type="scientific">Henosepilachna vigintioctopunctata</name>
    <dbReference type="NCBI Taxonomy" id="420089"/>
    <lineage>
        <taxon>Eukaryota</taxon>
        <taxon>Metazoa</taxon>
        <taxon>Ecdysozoa</taxon>
        <taxon>Arthropoda</taxon>
        <taxon>Hexapoda</taxon>
        <taxon>Insecta</taxon>
        <taxon>Pterygota</taxon>
        <taxon>Neoptera</taxon>
        <taxon>Endopterygota</taxon>
        <taxon>Coleoptera</taxon>
        <taxon>Polyphaga</taxon>
        <taxon>Cucujiformia</taxon>
        <taxon>Coccinelloidea</taxon>
        <taxon>Coccinellidae</taxon>
        <taxon>Epilachninae</taxon>
        <taxon>Epilachnini</taxon>
        <taxon>Henosepilachna</taxon>
    </lineage>
</organism>
<comment type="caution">
    <text evidence="3">The sequence shown here is derived from an EMBL/GenBank/DDBJ whole genome shotgun (WGS) entry which is preliminary data.</text>
</comment>
<evidence type="ECO:0000313" key="3">
    <source>
        <dbReference type="EMBL" id="KAK9882339.1"/>
    </source>
</evidence>
<dbReference type="GO" id="GO:0008270">
    <property type="term" value="F:zinc ion binding"/>
    <property type="evidence" value="ECO:0007669"/>
    <property type="project" value="UniProtKB-KW"/>
</dbReference>
<keyword evidence="1" id="KW-0863">Zinc-finger</keyword>
<keyword evidence="1" id="KW-0479">Metal-binding</keyword>
<feature type="domain" description="C2H2-type" evidence="2">
    <location>
        <begin position="199"/>
        <end position="226"/>
    </location>
</feature>